<protein>
    <submittedName>
        <fullName evidence="1">3590_t:CDS:1</fullName>
    </submittedName>
</protein>
<dbReference type="AlphaFoldDB" id="A0A9N9NZW7"/>
<accession>A0A9N9NZW7</accession>
<comment type="caution">
    <text evidence="1">The sequence shown here is derived from an EMBL/GenBank/DDBJ whole genome shotgun (WGS) entry which is preliminary data.</text>
</comment>
<dbReference type="Proteomes" id="UP000789342">
    <property type="component" value="Unassembled WGS sequence"/>
</dbReference>
<keyword evidence="2" id="KW-1185">Reference proteome</keyword>
<sequence>STGVPLAGFSLIPEISLFVRVDMPHPSLMKALKGGTPLDISH</sequence>
<evidence type="ECO:0000313" key="2">
    <source>
        <dbReference type="Proteomes" id="UP000789342"/>
    </source>
</evidence>
<name>A0A9N9NZW7_9GLOM</name>
<proteinExistence type="predicted"/>
<gene>
    <name evidence="1" type="ORF">AMORRO_LOCUS16639</name>
</gene>
<dbReference type="EMBL" id="CAJVPV010046986">
    <property type="protein sequence ID" value="CAG8771776.1"/>
    <property type="molecule type" value="Genomic_DNA"/>
</dbReference>
<feature type="non-terminal residue" evidence="1">
    <location>
        <position position="42"/>
    </location>
</feature>
<reference evidence="1" key="1">
    <citation type="submission" date="2021-06" db="EMBL/GenBank/DDBJ databases">
        <authorList>
            <person name="Kallberg Y."/>
            <person name="Tangrot J."/>
            <person name="Rosling A."/>
        </authorList>
    </citation>
    <scope>NUCLEOTIDE SEQUENCE</scope>
    <source>
        <strain evidence="1">CL551</strain>
    </source>
</reference>
<feature type="non-terminal residue" evidence="1">
    <location>
        <position position="1"/>
    </location>
</feature>
<evidence type="ECO:0000313" key="1">
    <source>
        <dbReference type="EMBL" id="CAG8771776.1"/>
    </source>
</evidence>
<organism evidence="1 2">
    <name type="scientific">Acaulospora morrowiae</name>
    <dbReference type="NCBI Taxonomy" id="94023"/>
    <lineage>
        <taxon>Eukaryota</taxon>
        <taxon>Fungi</taxon>
        <taxon>Fungi incertae sedis</taxon>
        <taxon>Mucoromycota</taxon>
        <taxon>Glomeromycotina</taxon>
        <taxon>Glomeromycetes</taxon>
        <taxon>Diversisporales</taxon>
        <taxon>Acaulosporaceae</taxon>
        <taxon>Acaulospora</taxon>
    </lineage>
</organism>